<protein>
    <recommendedName>
        <fullName evidence="2">GGDEF domain-containing protein</fullName>
    </recommendedName>
</protein>
<sequence length="572" mass="66217">MISKHNNRLIWISWAVLMPIIFYYAHVVSPLGQIEKASFFIIFCLFLVVANMPIQINDATFSFILGISILVFLKYGLFAELLITQMGYAFLYIRLSLTRKTLYRMPLNSLMFAICSVGSAIFYKLFGGTIGFSGTSEMINNLVPLLIYTLVSFWINQIILYVITIKLFKKDAKMFNREFRWDLFISLLMYPIGISLYLMLETKGYLTLFYIAIYYIILMVILNSLSSALNMNKYLKQTMNISQKMTQRMEEDNVIDEFFDQLTNLIPVTFGTLYLMNDDQLKLKRFFQNNAEEKDYNKPIINNSFQGSITEKVFSEKKEFIFNRRSQWFTNDHKKYINAESLLSIPIIKNKQVIGVLTLASEQKNAYKRYQVVMVEILALYLAIAIENARFYLETKMKSETDSLTGLYNFQYLEALIKSEFVRLKTFEIKSISLLLMDLDHFKRVNDLYGHQAGNEVLYEVAQRIKSIVQKKGIVARFGGEEFSVLLVNYDENETFLIAEEIRTSLENIPFFVTDHMKNENQKIKLTITASIGAAIAPNVANEPTDLIRCADRAMYSDAKNAGRNKVALYSK</sequence>
<feature type="transmembrane region" description="Helical" evidence="1">
    <location>
        <begin position="146"/>
        <end position="168"/>
    </location>
</feature>
<evidence type="ECO:0000313" key="4">
    <source>
        <dbReference type="Proteomes" id="UP000626244"/>
    </source>
</evidence>
<feature type="transmembrane region" description="Helical" evidence="1">
    <location>
        <begin position="62"/>
        <end position="93"/>
    </location>
</feature>
<dbReference type="GO" id="GO:0005886">
    <property type="term" value="C:plasma membrane"/>
    <property type="evidence" value="ECO:0007669"/>
    <property type="project" value="TreeGrafter"/>
</dbReference>
<proteinExistence type="predicted"/>
<dbReference type="InterPro" id="IPR029787">
    <property type="entry name" value="Nucleotide_cyclase"/>
</dbReference>
<keyword evidence="1" id="KW-0472">Membrane</keyword>
<dbReference type="InterPro" id="IPR050469">
    <property type="entry name" value="Diguanylate_Cyclase"/>
</dbReference>
<dbReference type="SMART" id="SM00267">
    <property type="entry name" value="GGDEF"/>
    <property type="match status" value="1"/>
</dbReference>
<accession>A0A8J3ABW6</accession>
<dbReference type="GO" id="GO:0052621">
    <property type="term" value="F:diguanylate cyclase activity"/>
    <property type="evidence" value="ECO:0007669"/>
    <property type="project" value="TreeGrafter"/>
</dbReference>
<gene>
    <name evidence="3" type="ORF">GCM10007380_03010</name>
</gene>
<organism evidence="3 4">
    <name type="scientific">Gottfriedia solisilvae</name>
    <dbReference type="NCBI Taxonomy" id="1516104"/>
    <lineage>
        <taxon>Bacteria</taxon>
        <taxon>Bacillati</taxon>
        <taxon>Bacillota</taxon>
        <taxon>Bacilli</taxon>
        <taxon>Bacillales</taxon>
        <taxon>Bacillaceae</taxon>
        <taxon>Gottfriedia</taxon>
    </lineage>
</organism>
<dbReference type="InterPro" id="IPR029016">
    <property type="entry name" value="GAF-like_dom_sf"/>
</dbReference>
<feature type="transmembrane region" description="Helical" evidence="1">
    <location>
        <begin position="6"/>
        <end position="25"/>
    </location>
</feature>
<dbReference type="GO" id="GO:0043709">
    <property type="term" value="P:cell adhesion involved in single-species biofilm formation"/>
    <property type="evidence" value="ECO:0007669"/>
    <property type="project" value="TreeGrafter"/>
</dbReference>
<dbReference type="CDD" id="cd01949">
    <property type="entry name" value="GGDEF"/>
    <property type="match status" value="1"/>
</dbReference>
<feature type="transmembrane region" description="Helical" evidence="1">
    <location>
        <begin position="206"/>
        <end position="229"/>
    </location>
</feature>
<dbReference type="AlphaFoldDB" id="A0A8J3ABW6"/>
<dbReference type="Gene3D" id="3.30.450.40">
    <property type="match status" value="1"/>
</dbReference>
<feature type="transmembrane region" description="Helical" evidence="1">
    <location>
        <begin position="105"/>
        <end position="126"/>
    </location>
</feature>
<keyword evidence="1" id="KW-1133">Transmembrane helix</keyword>
<evidence type="ECO:0000259" key="2">
    <source>
        <dbReference type="PROSITE" id="PS50887"/>
    </source>
</evidence>
<keyword evidence="4" id="KW-1185">Reference proteome</keyword>
<evidence type="ECO:0000256" key="1">
    <source>
        <dbReference type="SAM" id="Phobius"/>
    </source>
</evidence>
<dbReference type="InterPro" id="IPR000160">
    <property type="entry name" value="GGDEF_dom"/>
</dbReference>
<dbReference type="NCBIfam" id="TIGR00254">
    <property type="entry name" value="GGDEF"/>
    <property type="match status" value="1"/>
</dbReference>
<dbReference type="SMART" id="SM00065">
    <property type="entry name" value="GAF"/>
    <property type="match status" value="1"/>
</dbReference>
<dbReference type="Proteomes" id="UP000626244">
    <property type="component" value="Unassembled WGS sequence"/>
</dbReference>
<dbReference type="SUPFAM" id="SSF55073">
    <property type="entry name" value="Nucleotide cyclase"/>
    <property type="match status" value="1"/>
</dbReference>
<dbReference type="Gene3D" id="3.30.70.270">
    <property type="match status" value="1"/>
</dbReference>
<dbReference type="GO" id="GO:1902201">
    <property type="term" value="P:negative regulation of bacterial-type flagellum-dependent cell motility"/>
    <property type="evidence" value="ECO:0007669"/>
    <property type="project" value="TreeGrafter"/>
</dbReference>
<evidence type="ECO:0000313" key="3">
    <source>
        <dbReference type="EMBL" id="GGI10480.1"/>
    </source>
</evidence>
<dbReference type="PANTHER" id="PTHR45138:SF9">
    <property type="entry name" value="DIGUANYLATE CYCLASE DGCM-RELATED"/>
    <property type="match status" value="1"/>
</dbReference>
<comment type="caution">
    <text evidence="3">The sequence shown here is derived from an EMBL/GenBank/DDBJ whole genome shotgun (WGS) entry which is preliminary data.</text>
</comment>
<dbReference type="EMBL" id="BMHB01000001">
    <property type="protein sequence ID" value="GGI10480.1"/>
    <property type="molecule type" value="Genomic_DNA"/>
</dbReference>
<dbReference type="FunFam" id="3.30.70.270:FF:000001">
    <property type="entry name" value="Diguanylate cyclase domain protein"/>
    <property type="match status" value="1"/>
</dbReference>
<dbReference type="OrthoDB" id="9759607at2"/>
<feature type="transmembrane region" description="Helical" evidence="1">
    <location>
        <begin position="372"/>
        <end position="393"/>
    </location>
</feature>
<dbReference type="RefSeq" id="WP_088004150.1">
    <property type="nucleotide sequence ID" value="NZ_BMHB01000001.1"/>
</dbReference>
<keyword evidence="1" id="KW-0812">Transmembrane</keyword>
<dbReference type="Pfam" id="PF13185">
    <property type="entry name" value="GAF_2"/>
    <property type="match status" value="1"/>
</dbReference>
<dbReference type="InterPro" id="IPR043128">
    <property type="entry name" value="Rev_trsase/Diguanyl_cyclase"/>
</dbReference>
<feature type="transmembrane region" description="Helical" evidence="1">
    <location>
        <begin position="180"/>
        <end position="200"/>
    </location>
</feature>
<dbReference type="PROSITE" id="PS50887">
    <property type="entry name" value="GGDEF"/>
    <property type="match status" value="1"/>
</dbReference>
<name>A0A8J3ABW6_9BACI</name>
<reference evidence="4" key="1">
    <citation type="journal article" date="2019" name="Int. J. Syst. Evol. Microbiol.">
        <title>The Global Catalogue of Microorganisms (GCM) 10K type strain sequencing project: providing services to taxonomists for standard genome sequencing and annotation.</title>
        <authorList>
            <consortium name="The Broad Institute Genomics Platform"/>
            <consortium name="The Broad Institute Genome Sequencing Center for Infectious Disease"/>
            <person name="Wu L."/>
            <person name="Ma J."/>
        </authorList>
    </citation>
    <scope>NUCLEOTIDE SEQUENCE [LARGE SCALE GENOMIC DNA]</scope>
    <source>
        <strain evidence="4">CGMCC 1.14993</strain>
    </source>
</reference>
<feature type="transmembrane region" description="Helical" evidence="1">
    <location>
        <begin position="37"/>
        <end position="56"/>
    </location>
</feature>
<dbReference type="Pfam" id="PF00990">
    <property type="entry name" value="GGDEF"/>
    <property type="match status" value="1"/>
</dbReference>
<dbReference type="SUPFAM" id="SSF55781">
    <property type="entry name" value="GAF domain-like"/>
    <property type="match status" value="1"/>
</dbReference>
<dbReference type="InterPro" id="IPR003018">
    <property type="entry name" value="GAF"/>
</dbReference>
<dbReference type="PANTHER" id="PTHR45138">
    <property type="entry name" value="REGULATORY COMPONENTS OF SENSORY TRANSDUCTION SYSTEM"/>
    <property type="match status" value="1"/>
</dbReference>
<feature type="domain" description="GGDEF" evidence="2">
    <location>
        <begin position="430"/>
        <end position="572"/>
    </location>
</feature>